<evidence type="ECO:0000313" key="1">
    <source>
        <dbReference type="EMBL" id="BBO31061.1"/>
    </source>
</evidence>
<protein>
    <submittedName>
        <fullName evidence="1">Uncharacterized protein</fullName>
    </submittedName>
</protein>
<name>A0A5K7X8H3_9BACT</name>
<sequence length="37" mass="4258">MSASFLDASDKGCEHRRQSDYRGRVRIFELLNVDDAV</sequence>
<dbReference type="EMBL" id="AP021861">
    <property type="protein sequence ID" value="BBO31061.1"/>
    <property type="molecule type" value="Genomic_DNA"/>
</dbReference>
<reference evidence="2" key="1">
    <citation type="submission" date="2019-10" db="EMBL/GenBank/DDBJ databases">
        <title>Lacipirellula parvula gen. nov., sp. nov., representing a lineage of planctomycetes widespread in freshwater anoxic habitats, and description of the family Lacipirellulaceae.</title>
        <authorList>
            <person name="Dedysh S.N."/>
            <person name="Kulichevskaya I.S."/>
            <person name="Beletsky A.V."/>
            <person name="Rakitin A.L."/>
            <person name="Mardanov A.V."/>
            <person name="Ivanova A.A."/>
            <person name="Saltykova V.X."/>
            <person name="Rijpstra W.I.C."/>
            <person name="Sinninghe Damste J.S."/>
            <person name="Ravin N.V."/>
        </authorList>
    </citation>
    <scope>NUCLEOTIDE SEQUENCE [LARGE SCALE GENOMIC DNA]</scope>
    <source>
        <strain evidence="2">PX69</strain>
    </source>
</reference>
<keyword evidence="2" id="KW-1185">Reference proteome</keyword>
<dbReference type="Proteomes" id="UP000326837">
    <property type="component" value="Chromosome"/>
</dbReference>
<accession>A0A5K7X8H3</accession>
<proteinExistence type="predicted"/>
<organism evidence="1 2">
    <name type="scientific">Lacipirellula parvula</name>
    <dbReference type="NCBI Taxonomy" id="2650471"/>
    <lineage>
        <taxon>Bacteria</taxon>
        <taxon>Pseudomonadati</taxon>
        <taxon>Planctomycetota</taxon>
        <taxon>Planctomycetia</taxon>
        <taxon>Pirellulales</taxon>
        <taxon>Lacipirellulaceae</taxon>
        <taxon>Lacipirellula</taxon>
    </lineage>
</organism>
<gene>
    <name evidence="1" type="ORF">PLANPX_0673</name>
</gene>
<evidence type="ECO:0000313" key="2">
    <source>
        <dbReference type="Proteomes" id="UP000326837"/>
    </source>
</evidence>
<dbReference type="KEGG" id="lpav:PLANPX_0673"/>
<dbReference type="AlphaFoldDB" id="A0A5K7X8H3"/>